<keyword evidence="1" id="KW-0963">Cytoplasm</keyword>
<proteinExistence type="predicted"/>
<evidence type="ECO:0000313" key="4">
    <source>
        <dbReference type="Proteomes" id="UP000561459"/>
    </source>
</evidence>
<dbReference type="InterPro" id="IPR007040">
    <property type="entry name" value="Ribosome_modulation_factor"/>
</dbReference>
<evidence type="ECO:0000313" key="3">
    <source>
        <dbReference type="EMBL" id="MBB3938656.1"/>
    </source>
</evidence>
<dbReference type="RefSeq" id="WP_183615559.1">
    <property type="nucleotide sequence ID" value="NZ_JACIDY010000001.1"/>
</dbReference>
<evidence type="ECO:0000256" key="2">
    <source>
        <dbReference type="ARBA" id="ARBA00022845"/>
    </source>
</evidence>
<comment type="caution">
    <text evidence="3">The sequence shown here is derived from an EMBL/GenBank/DDBJ whole genome shotgun (WGS) entry which is preliminary data.</text>
</comment>
<dbReference type="EMBL" id="JACIDY010000001">
    <property type="protein sequence ID" value="MBB3938656.1"/>
    <property type="molecule type" value="Genomic_DNA"/>
</dbReference>
<dbReference type="Gene3D" id="1.10.10.620">
    <property type="entry name" value="ribosome modulation factor like domain"/>
    <property type="match status" value="1"/>
</dbReference>
<dbReference type="Proteomes" id="UP000561459">
    <property type="component" value="Unassembled WGS sequence"/>
</dbReference>
<organism evidence="3 4">
    <name type="scientific">Novosphingobium fluoreni</name>
    <dbReference type="NCBI Taxonomy" id="1391222"/>
    <lineage>
        <taxon>Bacteria</taxon>
        <taxon>Pseudomonadati</taxon>
        <taxon>Pseudomonadota</taxon>
        <taxon>Alphaproteobacteria</taxon>
        <taxon>Sphingomonadales</taxon>
        <taxon>Sphingomonadaceae</taxon>
        <taxon>Novosphingobium</taxon>
    </lineage>
</organism>
<name>A0A7W6FWX9_9SPHN</name>
<accession>A0A7W6FWX9</accession>
<keyword evidence="4" id="KW-1185">Reference proteome</keyword>
<dbReference type="Pfam" id="PF04957">
    <property type="entry name" value="RMF"/>
    <property type="match status" value="1"/>
</dbReference>
<reference evidence="3 4" key="1">
    <citation type="submission" date="2020-08" db="EMBL/GenBank/DDBJ databases">
        <title>Genomic Encyclopedia of Type Strains, Phase IV (KMG-IV): sequencing the most valuable type-strain genomes for metagenomic binning, comparative biology and taxonomic classification.</title>
        <authorList>
            <person name="Goeker M."/>
        </authorList>
    </citation>
    <scope>NUCLEOTIDE SEQUENCE [LARGE SCALE GENOMIC DNA]</scope>
    <source>
        <strain evidence="3 4">DSM 27568</strain>
    </source>
</reference>
<dbReference type="AlphaFoldDB" id="A0A7W6FWX9"/>
<sequence>MENTFHAHHWGIKAAQAELPESSNPYRTSQTRAAWLAGYRQAFQRCPAPAR</sequence>
<dbReference type="InterPro" id="IPR023200">
    <property type="entry name" value="RMF_sf"/>
</dbReference>
<dbReference type="GO" id="GO:0006417">
    <property type="term" value="P:regulation of translation"/>
    <property type="evidence" value="ECO:0007669"/>
    <property type="project" value="UniProtKB-KW"/>
</dbReference>
<evidence type="ECO:0000256" key="1">
    <source>
        <dbReference type="ARBA" id="ARBA00022490"/>
    </source>
</evidence>
<gene>
    <name evidence="3" type="ORF">GGR39_000285</name>
</gene>
<protein>
    <submittedName>
        <fullName evidence="3">Ribosome modulation factor</fullName>
    </submittedName>
</protein>
<keyword evidence="2" id="KW-0810">Translation regulation</keyword>
<dbReference type="NCBIfam" id="NF041886">
    <property type="entry name" value="Rmf_CrpP_fam"/>
    <property type="match status" value="1"/>
</dbReference>